<dbReference type="OrthoDB" id="6624834at2"/>
<keyword evidence="9 10" id="KW-0472">Membrane</keyword>
<feature type="transmembrane region" description="Helical" evidence="11">
    <location>
        <begin position="21"/>
        <end position="39"/>
    </location>
</feature>
<protein>
    <recommendedName>
        <fullName evidence="10">Type II secretion system protein M</fullName>
        <shortName evidence="10">T2SS protein M</shortName>
    </recommendedName>
    <alternativeName>
        <fullName evidence="10">General secretion pathway protein M</fullName>
    </alternativeName>
</protein>
<dbReference type="InterPro" id="IPR007690">
    <property type="entry name" value="T2SS_GspM"/>
</dbReference>
<dbReference type="Pfam" id="PF04612">
    <property type="entry name" value="T2SSM"/>
    <property type="match status" value="1"/>
</dbReference>
<comment type="caution">
    <text evidence="12">The sequence shown here is derived from an EMBL/GenBank/DDBJ whole genome shotgun (WGS) entry which is preliminary data.</text>
</comment>
<comment type="subcellular location">
    <subcellularLocation>
        <location evidence="1">Cell inner membrane</location>
        <topology evidence="1">Single-pass membrane protein</topology>
    </subcellularLocation>
</comment>
<dbReference type="PIRSF" id="PIRSF006291">
    <property type="entry name" value="GspM"/>
    <property type="match status" value="1"/>
</dbReference>
<comment type="function">
    <text evidence="10">Inner membrane component of the type II secretion system required for the energy-dependent secretion of extracellular factors such as proteases and toxins from the periplasm.</text>
</comment>
<evidence type="ECO:0000256" key="3">
    <source>
        <dbReference type="ARBA" id="ARBA00022448"/>
    </source>
</evidence>
<evidence type="ECO:0000313" key="13">
    <source>
        <dbReference type="Proteomes" id="UP000245362"/>
    </source>
</evidence>
<keyword evidence="3 10" id="KW-0813">Transport</keyword>
<dbReference type="InterPro" id="IPR023229">
    <property type="entry name" value="T2SS_M_periplasmic_sf"/>
</dbReference>
<comment type="similarity">
    <text evidence="2 10">Belongs to the GSP M family.</text>
</comment>
<dbReference type="GO" id="GO:0015628">
    <property type="term" value="P:protein secretion by the type II secretion system"/>
    <property type="evidence" value="ECO:0007669"/>
    <property type="project" value="InterPro"/>
</dbReference>
<evidence type="ECO:0000256" key="6">
    <source>
        <dbReference type="ARBA" id="ARBA00022692"/>
    </source>
</evidence>
<keyword evidence="6 11" id="KW-0812">Transmembrane</keyword>
<evidence type="ECO:0000256" key="2">
    <source>
        <dbReference type="ARBA" id="ARBA00010637"/>
    </source>
</evidence>
<dbReference type="SUPFAM" id="SSF103054">
    <property type="entry name" value="General secretion pathway protein M, EpsM"/>
    <property type="match status" value="1"/>
</dbReference>
<evidence type="ECO:0000256" key="1">
    <source>
        <dbReference type="ARBA" id="ARBA00004377"/>
    </source>
</evidence>
<keyword evidence="5 10" id="KW-0997">Cell inner membrane</keyword>
<evidence type="ECO:0000256" key="5">
    <source>
        <dbReference type="ARBA" id="ARBA00022519"/>
    </source>
</evidence>
<evidence type="ECO:0000313" key="12">
    <source>
        <dbReference type="EMBL" id="PWI32969.1"/>
    </source>
</evidence>
<dbReference type="GO" id="GO:0015627">
    <property type="term" value="C:type II protein secretion system complex"/>
    <property type="evidence" value="ECO:0007669"/>
    <property type="project" value="InterPro"/>
</dbReference>
<dbReference type="RefSeq" id="WP_109320088.1">
    <property type="nucleotide sequence ID" value="NZ_QFWT01000006.1"/>
</dbReference>
<proteinExistence type="inferred from homology"/>
<dbReference type="AlphaFoldDB" id="A0A2U3B843"/>
<evidence type="ECO:0000256" key="11">
    <source>
        <dbReference type="SAM" id="Phobius"/>
    </source>
</evidence>
<dbReference type="GO" id="GO:0005886">
    <property type="term" value="C:plasma membrane"/>
    <property type="evidence" value="ECO:0007669"/>
    <property type="project" value="UniProtKB-SubCell"/>
</dbReference>
<evidence type="ECO:0000256" key="8">
    <source>
        <dbReference type="ARBA" id="ARBA00022989"/>
    </source>
</evidence>
<keyword evidence="4 10" id="KW-1003">Cell membrane</keyword>
<gene>
    <name evidence="12" type="ORF">DI392_11675</name>
</gene>
<dbReference type="Gene3D" id="3.30.1360.100">
    <property type="entry name" value="General secretion pathway protein M, EpsM"/>
    <property type="match status" value="1"/>
</dbReference>
<sequence>MNGIMNLVTGWWSGISVREQRLVVVCGALLLFGSIYWGVIQPLSERAENAQLNAQREKQLLSWVTDKADQIVELRGGSSNGPSGGPLNQVVSSSTQNYGIELIRMQPRDEMLQVWIKPVAFTRFVQWLAYLKEKQGVDVEFMDISGTDQKGVVEIKRLQLKRGV</sequence>
<dbReference type="Proteomes" id="UP000245362">
    <property type="component" value="Unassembled WGS sequence"/>
</dbReference>
<evidence type="ECO:0000256" key="4">
    <source>
        <dbReference type="ARBA" id="ARBA00022475"/>
    </source>
</evidence>
<accession>A0A2U3B843</accession>
<dbReference type="EMBL" id="QFWT01000006">
    <property type="protein sequence ID" value="PWI32969.1"/>
    <property type="molecule type" value="Genomic_DNA"/>
</dbReference>
<name>A0A2U3B843_9VIBR</name>
<keyword evidence="7 10" id="KW-0653">Protein transport</keyword>
<organism evidence="12 13">
    <name type="scientific">Vibrio albus</name>
    <dbReference type="NCBI Taxonomy" id="2200953"/>
    <lineage>
        <taxon>Bacteria</taxon>
        <taxon>Pseudomonadati</taxon>
        <taxon>Pseudomonadota</taxon>
        <taxon>Gammaproteobacteria</taxon>
        <taxon>Vibrionales</taxon>
        <taxon>Vibrionaceae</taxon>
        <taxon>Vibrio</taxon>
    </lineage>
</organism>
<keyword evidence="13" id="KW-1185">Reference proteome</keyword>
<keyword evidence="8 11" id="KW-1133">Transmembrane helix</keyword>
<evidence type="ECO:0000256" key="10">
    <source>
        <dbReference type="PIRNR" id="PIRNR006291"/>
    </source>
</evidence>
<evidence type="ECO:0000256" key="7">
    <source>
        <dbReference type="ARBA" id="ARBA00022927"/>
    </source>
</evidence>
<evidence type="ECO:0000256" key="9">
    <source>
        <dbReference type="ARBA" id="ARBA00023136"/>
    </source>
</evidence>
<reference evidence="12 13" key="1">
    <citation type="submission" date="2018-05" db="EMBL/GenBank/DDBJ databases">
        <title>Vibrio limimaris sp. nov., isolated from marine sediment.</title>
        <authorList>
            <person name="Li C.-M."/>
        </authorList>
    </citation>
    <scope>NUCLEOTIDE SEQUENCE [LARGE SCALE GENOMIC DNA]</scope>
    <source>
        <strain evidence="12 13">E4404</strain>
    </source>
</reference>